<keyword evidence="2" id="KW-0812">Transmembrane</keyword>
<keyword evidence="1" id="KW-0175">Coiled coil</keyword>
<protein>
    <submittedName>
        <fullName evidence="4">HlyD family efflux transporter periplasmic adaptor subunit</fullName>
    </submittedName>
</protein>
<proteinExistence type="predicted"/>
<gene>
    <name evidence="4" type="ORF">FAZ95_03845</name>
</gene>
<dbReference type="PANTHER" id="PTHR30386">
    <property type="entry name" value="MEMBRANE FUSION SUBUNIT OF EMRAB-TOLC MULTIDRUG EFFLUX PUMP"/>
    <property type="match status" value="1"/>
</dbReference>
<evidence type="ECO:0000256" key="1">
    <source>
        <dbReference type="SAM" id="Coils"/>
    </source>
</evidence>
<dbReference type="Proteomes" id="UP000298656">
    <property type="component" value="Chromosome 1"/>
</dbReference>
<dbReference type="AlphaFoldDB" id="A0A4P8ITJ9"/>
<reference evidence="4 5" key="1">
    <citation type="submission" date="2019-05" db="EMBL/GenBank/DDBJ databases">
        <title>Burkholderia sp. DHOD12, isolated from subtropical forest soil.</title>
        <authorList>
            <person name="Gao Z.-H."/>
            <person name="Qiu L.-H."/>
        </authorList>
    </citation>
    <scope>NUCLEOTIDE SEQUENCE [LARGE SCALE GENOMIC DNA]</scope>
    <source>
        <strain evidence="4 5">DHOD12</strain>
    </source>
</reference>
<name>A0A4P8ITJ9_9BURK</name>
<accession>A0A4P8ITJ9</accession>
<evidence type="ECO:0000313" key="5">
    <source>
        <dbReference type="Proteomes" id="UP000298656"/>
    </source>
</evidence>
<evidence type="ECO:0000313" key="4">
    <source>
        <dbReference type="EMBL" id="QCP51631.1"/>
    </source>
</evidence>
<dbReference type="Pfam" id="PF26002">
    <property type="entry name" value="Beta-barrel_AprE"/>
    <property type="match status" value="1"/>
</dbReference>
<dbReference type="Gene3D" id="2.40.30.170">
    <property type="match status" value="1"/>
</dbReference>
<organism evidence="4 5">
    <name type="scientific">Trinickia violacea</name>
    <dbReference type="NCBI Taxonomy" id="2571746"/>
    <lineage>
        <taxon>Bacteria</taxon>
        <taxon>Pseudomonadati</taxon>
        <taxon>Pseudomonadota</taxon>
        <taxon>Betaproteobacteria</taxon>
        <taxon>Burkholderiales</taxon>
        <taxon>Burkholderiaceae</taxon>
        <taxon>Trinickia</taxon>
    </lineage>
</organism>
<dbReference type="KEGG" id="tvl:FAZ95_03845"/>
<dbReference type="PRINTS" id="PR01490">
    <property type="entry name" value="RTXTOXIND"/>
</dbReference>
<feature type="coiled-coil region" evidence="1">
    <location>
        <begin position="135"/>
        <end position="169"/>
    </location>
</feature>
<feature type="transmembrane region" description="Helical" evidence="2">
    <location>
        <begin position="30"/>
        <end position="50"/>
    </location>
</feature>
<keyword evidence="2" id="KW-1133">Transmembrane helix</keyword>
<dbReference type="PANTHER" id="PTHR30386:SF28">
    <property type="entry name" value="EXPORTED PROTEIN"/>
    <property type="match status" value="1"/>
</dbReference>
<keyword evidence="2" id="KW-0472">Membrane</keyword>
<dbReference type="InterPro" id="IPR058982">
    <property type="entry name" value="Beta-barrel_AprE"/>
</dbReference>
<evidence type="ECO:0000259" key="3">
    <source>
        <dbReference type="Pfam" id="PF26002"/>
    </source>
</evidence>
<keyword evidence="5" id="KW-1185">Reference proteome</keyword>
<dbReference type="EMBL" id="CP040077">
    <property type="protein sequence ID" value="QCP51631.1"/>
    <property type="molecule type" value="Genomic_DNA"/>
</dbReference>
<feature type="domain" description="AprE-like beta-barrel" evidence="3">
    <location>
        <begin position="305"/>
        <end position="401"/>
    </location>
</feature>
<dbReference type="InterPro" id="IPR050739">
    <property type="entry name" value="MFP"/>
</dbReference>
<evidence type="ECO:0000256" key="2">
    <source>
        <dbReference type="SAM" id="Phobius"/>
    </source>
</evidence>
<dbReference type="OrthoDB" id="9775513at2"/>
<sequence>MEKSPFRQAALAAQGAQTLGEIVLVRPVSFAVLASAMTFMAACVVLLFAFGSYTRRTTVEGVIEPDTGLVKVYALQPGVVVSKAVVEGQHVTRGMVLYTVSADLQSATEGRTQTALIEQTRQRQHLLQQEIDKTSALQRDERDTLQAKLASLRSELARLDDQLANQRERASIAADGVARYRRLLDQDYVSTDQLQQRQADMLEQQSKLLGLQRERANVAQALKETSNDLSGLALKQQNQLSQINRSVIDIRQALIESEARREFLVTAPETGVAAAVIAEPGQTIDTTHPTASIVPDGARWKVHLFVPSAAVGFIHAGDPVRIRYRAYPYQKFGQYHARVSSIARTALSAAELSTSGMPTVDGRGGDGSFYRVTATLDAQTVNAYGKPQPLQAGMALQADILQERRRLYEWVLEPLYSVTGKL</sequence>